<evidence type="ECO:0000313" key="8">
    <source>
        <dbReference type="Proteomes" id="UP001642540"/>
    </source>
</evidence>
<gene>
    <name evidence="7" type="ORF">ODALV1_LOCUS19965</name>
</gene>
<dbReference type="Gene3D" id="3.40.50.1820">
    <property type="entry name" value="alpha/beta hydrolase"/>
    <property type="match status" value="1"/>
</dbReference>
<accession>A0ABP1R881</accession>
<feature type="domain" description="Lipase" evidence="6">
    <location>
        <begin position="29"/>
        <end position="324"/>
    </location>
</feature>
<dbReference type="Pfam" id="PF00151">
    <property type="entry name" value="Lipase"/>
    <property type="match status" value="1"/>
</dbReference>
<evidence type="ECO:0000256" key="2">
    <source>
        <dbReference type="ARBA" id="ARBA00010701"/>
    </source>
</evidence>
<evidence type="ECO:0000256" key="5">
    <source>
        <dbReference type="SAM" id="SignalP"/>
    </source>
</evidence>
<sequence length="342" mass="38292">MINSTLFVLTGILCICEVVVRTSAQNHGNKSEEDAIHFYYYPNPLNSSEREELSLASSSSFKNAKLQRDRHAKIIVHGAGGSCLKLDFPFRAVEAYLRAKASGRENYNVFCLDYGPLGQPGPIPGDGLPSIRKRYEYVGELVSEKATKMILGLKANGFVSDFEQIHIIGHSLGGQISGFIGRKIQEKSNYQNMLGRITGLDIMNIFLVYNNEVHLKNQLDLSDAKFVDIIHTSPIGLRGDYGHVDFYPDGGLHQRSCLTKGPVSNVTEMIIGGCSHVIVGKYWENSIDHPNAIKACKAESWERYESKKKSRECRPDDSITFGEYVPKDTRGKYYLDYPLIKI</sequence>
<keyword evidence="5" id="KW-0732">Signal</keyword>
<name>A0ABP1R881_9HEXA</name>
<protein>
    <recommendedName>
        <fullName evidence="6">Lipase domain-containing protein</fullName>
    </recommendedName>
</protein>
<reference evidence="7 8" key="1">
    <citation type="submission" date="2024-08" db="EMBL/GenBank/DDBJ databases">
        <authorList>
            <person name="Cucini C."/>
            <person name="Frati F."/>
        </authorList>
    </citation>
    <scope>NUCLEOTIDE SEQUENCE [LARGE SCALE GENOMIC DNA]</scope>
</reference>
<feature type="chain" id="PRO_5047282362" description="Lipase domain-containing protein" evidence="5">
    <location>
        <begin position="25"/>
        <end position="342"/>
    </location>
</feature>
<evidence type="ECO:0000259" key="6">
    <source>
        <dbReference type="Pfam" id="PF00151"/>
    </source>
</evidence>
<keyword evidence="8" id="KW-1185">Reference proteome</keyword>
<dbReference type="EMBL" id="CAXLJM020000068">
    <property type="protein sequence ID" value="CAL8122811.1"/>
    <property type="molecule type" value="Genomic_DNA"/>
</dbReference>
<comment type="caution">
    <text evidence="7">The sequence shown here is derived from an EMBL/GenBank/DDBJ whole genome shotgun (WGS) entry which is preliminary data.</text>
</comment>
<comment type="similarity">
    <text evidence="2 4">Belongs to the AB hydrolase superfamily. Lipase family.</text>
</comment>
<dbReference type="SUPFAM" id="SSF53474">
    <property type="entry name" value="alpha/beta-Hydrolases"/>
    <property type="match status" value="1"/>
</dbReference>
<comment type="subcellular location">
    <subcellularLocation>
        <location evidence="1">Secreted</location>
    </subcellularLocation>
</comment>
<dbReference type="InterPro" id="IPR013818">
    <property type="entry name" value="Lipase"/>
</dbReference>
<dbReference type="PANTHER" id="PTHR11610">
    <property type="entry name" value="LIPASE"/>
    <property type="match status" value="1"/>
</dbReference>
<evidence type="ECO:0000313" key="7">
    <source>
        <dbReference type="EMBL" id="CAL8122811.1"/>
    </source>
</evidence>
<dbReference type="InterPro" id="IPR029058">
    <property type="entry name" value="AB_hydrolase_fold"/>
</dbReference>
<dbReference type="InterPro" id="IPR000734">
    <property type="entry name" value="TAG_lipase"/>
</dbReference>
<feature type="signal peptide" evidence="5">
    <location>
        <begin position="1"/>
        <end position="24"/>
    </location>
</feature>
<dbReference type="PANTHER" id="PTHR11610:SF173">
    <property type="entry name" value="LIPASE DOMAIN-CONTAINING PROTEIN-RELATED"/>
    <property type="match status" value="1"/>
</dbReference>
<evidence type="ECO:0000256" key="1">
    <source>
        <dbReference type="ARBA" id="ARBA00004613"/>
    </source>
</evidence>
<proteinExistence type="inferred from homology"/>
<evidence type="ECO:0000256" key="3">
    <source>
        <dbReference type="ARBA" id="ARBA00022525"/>
    </source>
</evidence>
<organism evidence="7 8">
    <name type="scientific">Orchesella dallaii</name>
    <dbReference type="NCBI Taxonomy" id="48710"/>
    <lineage>
        <taxon>Eukaryota</taxon>
        <taxon>Metazoa</taxon>
        <taxon>Ecdysozoa</taxon>
        <taxon>Arthropoda</taxon>
        <taxon>Hexapoda</taxon>
        <taxon>Collembola</taxon>
        <taxon>Entomobryomorpha</taxon>
        <taxon>Entomobryoidea</taxon>
        <taxon>Orchesellidae</taxon>
        <taxon>Orchesellinae</taxon>
        <taxon>Orchesella</taxon>
    </lineage>
</organism>
<evidence type="ECO:0000256" key="4">
    <source>
        <dbReference type="RuleBase" id="RU004262"/>
    </source>
</evidence>
<dbReference type="Proteomes" id="UP001642540">
    <property type="component" value="Unassembled WGS sequence"/>
</dbReference>
<keyword evidence="3" id="KW-0964">Secreted</keyword>